<keyword evidence="1" id="KW-0812">Transmembrane</keyword>
<dbReference type="EMBL" id="JACOGD010000006">
    <property type="protein sequence ID" value="MBC3932397.1"/>
    <property type="molecule type" value="Genomic_DNA"/>
</dbReference>
<proteinExistence type="predicted"/>
<protein>
    <submittedName>
        <fullName evidence="2">DUF4405 domain-containing protein</fullName>
    </submittedName>
</protein>
<name>A0ABR7A6V7_9BURK</name>
<evidence type="ECO:0000313" key="3">
    <source>
        <dbReference type="Proteomes" id="UP000654304"/>
    </source>
</evidence>
<evidence type="ECO:0000256" key="1">
    <source>
        <dbReference type="SAM" id="Phobius"/>
    </source>
</evidence>
<feature type="transmembrane region" description="Helical" evidence="1">
    <location>
        <begin position="97"/>
        <end position="118"/>
    </location>
</feature>
<accession>A0ABR7A6V7</accession>
<organism evidence="2 3">
    <name type="scientific">Undibacterium curvum</name>
    <dbReference type="NCBI Taxonomy" id="2762294"/>
    <lineage>
        <taxon>Bacteria</taxon>
        <taxon>Pseudomonadati</taxon>
        <taxon>Pseudomonadota</taxon>
        <taxon>Betaproteobacteria</taxon>
        <taxon>Burkholderiales</taxon>
        <taxon>Oxalobacteraceae</taxon>
        <taxon>Undibacterium</taxon>
    </lineage>
</organism>
<comment type="caution">
    <text evidence="2">The sequence shown here is derived from an EMBL/GenBank/DDBJ whole genome shotgun (WGS) entry which is preliminary data.</text>
</comment>
<feature type="transmembrane region" description="Helical" evidence="1">
    <location>
        <begin position="130"/>
        <end position="149"/>
    </location>
</feature>
<gene>
    <name evidence="2" type="ORF">H8K43_11980</name>
</gene>
<keyword evidence="1" id="KW-1133">Transmembrane helix</keyword>
<evidence type="ECO:0000313" key="2">
    <source>
        <dbReference type="EMBL" id="MBC3932397.1"/>
    </source>
</evidence>
<sequence>MHPHRSSRASPQPRYRLENWHRRSLYVLFAGLTVSGLIWLIAHFFLRTVGEFGESIHPAEHWSMQLHGALIIPVVFLIGSMLFQHIRRAHLGRHNRYSGWTMLLFLCWLQISGYGLYYLASEQLRPVWSVLHWIPGLLLPGILCLHILLGRRH</sequence>
<reference evidence="2 3" key="1">
    <citation type="submission" date="2020-08" db="EMBL/GenBank/DDBJ databases">
        <title>Novel species isolated from subtropical streams in China.</title>
        <authorList>
            <person name="Lu H."/>
        </authorList>
    </citation>
    <scope>NUCLEOTIDE SEQUENCE [LARGE SCALE GENOMIC DNA]</scope>
    <source>
        <strain evidence="2 3">CY22W</strain>
    </source>
</reference>
<feature type="transmembrane region" description="Helical" evidence="1">
    <location>
        <begin position="25"/>
        <end position="46"/>
    </location>
</feature>
<keyword evidence="1" id="KW-0472">Membrane</keyword>
<keyword evidence="3" id="KW-1185">Reference proteome</keyword>
<dbReference type="Proteomes" id="UP000654304">
    <property type="component" value="Unassembled WGS sequence"/>
</dbReference>
<feature type="transmembrane region" description="Helical" evidence="1">
    <location>
        <begin position="66"/>
        <end position="85"/>
    </location>
</feature>